<reference evidence="3" key="1">
    <citation type="submission" date="2023-06" db="EMBL/GenBank/DDBJ databases">
        <title>Draft genome sequence of Nocardioides sp. SOB72.</title>
        <authorList>
            <person name="Zhang G."/>
        </authorList>
    </citation>
    <scope>NUCLEOTIDE SEQUENCE</scope>
    <source>
        <strain evidence="3">SOB72</strain>
    </source>
</reference>
<accession>A0ABT8EVX1</accession>
<organism evidence="3 4">
    <name type="scientific">Nocardioides abyssi</name>
    <dbReference type="NCBI Taxonomy" id="3058370"/>
    <lineage>
        <taxon>Bacteria</taxon>
        <taxon>Bacillati</taxon>
        <taxon>Actinomycetota</taxon>
        <taxon>Actinomycetes</taxon>
        <taxon>Propionibacteriales</taxon>
        <taxon>Nocardioidaceae</taxon>
        <taxon>Nocardioides</taxon>
    </lineage>
</organism>
<feature type="region of interest" description="Disordered" evidence="1">
    <location>
        <begin position="1"/>
        <end position="40"/>
    </location>
</feature>
<feature type="transmembrane region" description="Helical" evidence="2">
    <location>
        <begin position="107"/>
        <end position="126"/>
    </location>
</feature>
<dbReference type="EMBL" id="JAUHJR010000004">
    <property type="protein sequence ID" value="MDN4162198.1"/>
    <property type="molecule type" value="Genomic_DNA"/>
</dbReference>
<evidence type="ECO:0000256" key="2">
    <source>
        <dbReference type="SAM" id="Phobius"/>
    </source>
</evidence>
<evidence type="ECO:0008006" key="5">
    <source>
        <dbReference type="Google" id="ProtNLM"/>
    </source>
</evidence>
<keyword evidence="2" id="KW-1133">Transmembrane helix</keyword>
<sequence length="127" mass="13408">MSAPTPPPRRARHLLDPDNPRPARPTRPRKDGKPGKTGGMPIEVVQRYVLSVLAATTILHMSVGLVLAGLVIDDEFRVSQIGLCVLGGTFGVLAVAAALAIHKKSPLSPWLLLGTIPGIVGVWLVLA</sequence>
<feature type="transmembrane region" description="Helical" evidence="2">
    <location>
        <begin position="48"/>
        <end position="72"/>
    </location>
</feature>
<gene>
    <name evidence="3" type="ORF">QWY29_12610</name>
</gene>
<proteinExistence type="predicted"/>
<feature type="transmembrane region" description="Helical" evidence="2">
    <location>
        <begin position="81"/>
        <end position="101"/>
    </location>
</feature>
<keyword evidence="2" id="KW-0812">Transmembrane</keyword>
<evidence type="ECO:0000313" key="4">
    <source>
        <dbReference type="Proteomes" id="UP001168537"/>
    </source>
</evidence>
<comment type="caution">
    <text evidence="3">The sequence shown here is derived from an EMBL/GenBank/DDBJ whole genome shotgun (WGS) entry which is preliminary data.</text>
</comment>
<evidence type="ECO:0000256" key="1">
    <source>
        <dbReference type="SAM" id="MobiDB-lite"/>
    </source>
</evidence>
<evidence type="ECO:0000313" key="3">
    <source>
        <dbReference type="EMBL" id="MDN4162198.1"/>
    </source>
</evidence>
<dbReference type="RefSeq" id="WP_300961352.1">
    <property type="nucleotide sequence ID" value="NZ_JAUHJR010000004.1"/>
</dbReference>
<keyword evidence="2" id="KW-0472">Membrane</keyword>
<protein>
    <recommendedName>
        <fullName evidence="5">DUF2537 domain-containing protein</fullName>
    </recommendedName>
</protein>
<keyword evidence="4" id="KW-1185">Reference proteome</keyword>
<dbReference type="Proteomes" id="UP001168537">
    <property type="component" value="Unassembled WGS sequence"/>
</dbReference>
<name>A0ABT8EVX1_9ACTN</name>